<dbReference type="AlphaFoldDB" id="A0A150WGB7"/>
<evidence type="ECO:0000256" key="1">
    <source>
        <dbReference type="SAM" id="SignalP"/>
    </source>
</evidence>
<dbReference type="Proteomes" id="UP000075391">
    <property type="component" value="Unassembled WGS sequence"/>
</dbReference>
<reference evidence="2 3" key="1">
    <citation type="submission" date="2016-03" db="EMBL/GenBank/DDBJ databases">
        <authorList>
            <person name="Ploux O."/>
        </authorList>
    </citation>
    <scope>NUCLEOTIDE SEQUENCE [LARGE SCALE GENOMIC DNA]</scope>
    <source>
        <strain evidence="2 3">BER2</strain>
    </source>
</reference>
<dbReference type="RefSeq" id="WP_063244103.1">
    <property type="nucleotide sequence ID" value="NZ_LUKF01000016.1"/>
</dbReference>
<dbReference type="InterPro" id="IPR051200">
    <property type="entry name" value="Host-pathogen_enzymatic-act"/>
</dbReference>
<dbReference type="SUPFAM" id="SSF50974">
    <property type="entry name" value="Nitrous oxide reductase, N-terminal domain"/>
    <property type="match status" value="1"/>
</dbReference>
<evidence type="ECO:0000313" key="3">
    <source>
        <dbReference type="Proteomes" id="UP000075391"/>
    </source>
</evidence>
<accession>A0A150WGB7</accession>
<gene>
    <name evidence="2" type="ORF">AZI85_07165</name>
</gene>
<organism evidence="2 3">
    <name type="scientific">Bdellovibrio bacteriovorus</name>
    <dbReference type="NCBI Taxonomy" id="959"/>
    <lineage>
        <taxon>Bacteria</taxon>
        <taxon>Pseudomonadati</taxon>
        <taxon>Bdellovibrionota</taxon>
        <taxon>Bdellovibrionia</taxon>
        <taxon>Bdellovibrionales</taxon>
        <taxon>Pseudobdellovibrionaceae</taxon>
        <taxon>Bdellovibrio</taxon>
    </lineage>
</organism>
<sequence>MKALVPFLAMIATSFGAYAGPSDLSAYFSKDFLIKKADTGCMPKGMKADKTGDFLYVAEMCGKIDPAKNKRVPTASVFDLKKQTLVKTLVTPAGPTDGIFANTEVDISIDGKFAFISRAEGGKTAEVFKNGGLLSVVNTETQNIVKYIPTKGEGSKIIASRPLVAERPLEQILYVANYFSDDISVIDVTNLKDDGNLDGSRHLVKKIRLQTRFTNPSIKKYLIAPRGITFTPDGKYALILATETGSLIIVDALNHQQIAEISPIEDSTAGRPLNLRHVVVTKNGRLAYFSHMRGNAVSRIDMEKLMEEIAKVATTSMTPVLPSSVWNKLFVPFNTPKGLKKILILEDYPLDHPNFPGKKWDLAHPNTIVLDPLENRYLFVSSRTTSYKDDDKVDPRIKGKIDIIDTRNGKTVFTLVGGAQPTALEVSPDGSTLISAGLKDDKVYFYDISKIISLYQRW</sequence>
<comment type="caution">
    <text evidence="2">The sequence shown here is derived from an EMBL/GenBank/DDBJ whole genome shotgun (WGS) entry which is preliminary data.</text>
</comment>
<dbReference type="PANTHER" id="PTHR47197">
    <property type="entry name" value="PROTEIN NIRF"/>
    <property type="match status" value="1"/>
</dbReference>
<protein>
    <submittedName>
        <fullName evidence="2">Uncharacterized protein</fullName>
    </submittedName>
</protein>
<proteinExistence type="predicted"/>
<feature type="signal peptide" evidence="1">
    <location>
        <begin position="1"/>
        <end position="19"/>
    </location>
</feature>
<dbReference type="InterPro" id="IPR011045">
    <property type="entry name" value="N2O_reductase_N"/>
</dbReference>
<name>A0A150WGB7_BDEBC</name>
<dbReference type="EMBL" id="LUKF01000016">
    <property type="protein sequence ID" value="KYG61983.1"/>
    <property type="molecule type" value="Genomic_DNA"/>
</dbReference>
<feature type="chain" id="PRO_5007572843" evidence="1">
    <location>
        <begin position="20"/>
        <end position="458"/>
    </location>
</feature>
<dbReference type="PANTHER" id="PTHR47197:SF3">
    <property type="entry name" value="DIHYDRO-HEME D1 DEHYDROGENASE"/>
    <property type="match status" value="1"/>
</dbReference>
<dbReference type="InterPro" id="IPR015943">
    <property type="entry name" value="WD40/YVTN_repeat-like_dom_sf"/>
</dbReference>
<keyword evidence="1" id="KW-0732">Signal</keyword>
<evidence type="ECO:0000313" key="2">
    <source>
        <dbReference type="EMBL" id="KYG61983.1"/>
    </source>
</evidence>
<dbReference type="Gene3D" id="2.130.10.10">
    <property type="entry name" value="YVTN repeat-like/Quinoprotein amine dehydrogenase"/>
    <property type="match status" value="3"/>
</dbReference>